<feature type="compositionally biased region" description="Basic and acidic residues" evidence="1">
    <location>
        <begin position="126"/>
        <end position="144"/>
    </location>
</feature>
<dbReference type="EMBL" id="DS985246">
    <property type="protein sequence ID" value="EDV23705.1"/>
    <property type="molecule type" value="Genomic_DNA"/>
</dbReference>
<protein>
    <submittedName>
        <fullName evidence="2">Uncharacterized protein</fullName>
    </submittedName>
</protein>
<dbReference type="KEGG" id="tad:TRIADDRAFT_57169"/>
<organism evidence="2 3">
    <name type="scientific">Trichoplax adhaerens</name>
    <name type="common">Trichoplax reptans</name>
    <dbReference type="NCBI Taxonomy" id="10228"/>
    <lineage>
        <taxon>Eukaryota</taxon>
        <taxon>Metazoa</taxon>
        <taxon>Placozoa</taxon>
        <taxon>Uniplacotomia</taxon>
        <taxon>Trichoplacea</taxon>
        <taxon>Trichoplacidae</taxon>
        <taxon>Trichoplax</taxon>
    </lineage>
</organism>
<feature type="region of interest" description="Disordered" evidence="1">
    <location>
        <begin position="125"/>
        <end position="163"/>
    </location>
</feature>
<feature type="compositionally biased region" description="Polar residues" evidence="1">
    <location>
        <begin position="146"/>
        <end position="163"/>
    </location>
</feature>
<dbReference type="CTD" id="6754443"/>
<sequence>MLVLYGRDYPNFYLRELGNTGVGKGTFVNYMLRHEMFRDAESAAVDTYGPATFTIGYEMRPEILYAKPFLSEKYPLVFKDFPRFQDNRLSSDAVVTSISTELAVRNAHQEIKEQSKQLKNAIKTYQESKNRSEAPKTLKSDLENHLSGSEDSTNSIKTSEEIPTQNNQLKNMSLCENGSLYQNQTRCSTENSITLKFNMSSSSFYPFKSLFCLHCGAGSRHNIPSPLGLYEKGLVEAVDRVGFRFAEVALASGVVWLSDVIAVVDTYIAYNS</sequence>
<evidence type="ECO:0000313" key="3">
    <source>
        <dbReference type="Proteomes" id="UP000009022"/>
    </source>
</evidence>
<evidence type="ECO:0000256" key="1">
    <source>
        <dbReference type="SAM" id="MobiDB-lite"/>
    </source>
</evidence>
<name>B3S0U1_TRIAD</name>
<accession>B3S0U1</accession>
<dbReference type="AlphaFoldDB" id="B3S0U1"/>
<dbReference type="Proteomes" id="UP000009022">
    <property type="component" value="Unassembled WGS sequence"/>
</dbReference>
<dbReference type="RefSeq" id="XP_002113231.1">
    <property type="nucleotide sequence ID" value="XM_002113195.1"/>
</dbReference>
<reference evidence="2 3" key="1">
    <citation type="journal article" date="2008" name="Nature">
        <title>The Trichoplax genome and the nature of placozoans.</title>
        <authorList>
            <person name="Srivastava M."/>
            <person name="Begovic E."/>
            <person name="Chapman J."/>
            <person name="Putnam N.H."/>
            <person name="Hellsten U."/>
            <person name="Kawashima T."/>
            <person name="Kuo A."/>
            <person name="Mitros T."/>
            <person name="Salamov A."/>
            <person name="Carpenter M.L."/>
            <person name="Signorovitch A.Y."/>
            <person name="Moreno M.A."/>
            <person name="Kamm K."/>
            <person name="Grimwood J."/>
            <person name="Schmutz J."/>
            <person name="Shapiro H."/>
            <person name="Grigoriev I.V."/>
            <person name="Buss L.W."/>
            <person name="Schierwater B."/>
            <person name="Dellaporta S.L."/>
            <person name="Rokhsar D.S."/>
        </authorList>
    </citation>
    <scope>NUCLEOTIDE SEQUENCE [LARGE SCALE GENOMIC DNA]</scope>
    <source>
        <strain evidence="2 3">Grell-BS-1999</strain>
    </source>
</reference>
<proteinExistence type="predicted"/>
<dbReference type="OrthoDB" id="2386367at2759"/>
<keyword evidence="3" id="KW-1185">Reference proteome</keyword>
<dbReference type="GeneID" id="6754443"/>
<dbReference type="PhylomeDB" id="B3S0U1"/>
<gene>
    <name evidence="2" type="ORF">TRIADDRAFT_57169</name>
</gene>
<dbReference type="HOGENOM" id="CLU_1024254_0_0_1"/>
<dbReference type="InParanoid" id="B3S0U1"/>
<evidence type="ECO:0000313" key="2">
    <source>
        <dbReference type="EMBL" id="EDV23705.1"/>
    </source>
</evidence>